<dbReference type="RefSeq" id="WP_255209572.1">
    <property type="nucleotide sequence ID" value="NZ_PGEY01000001.1"/>
</dbReference>
<sequence>MDIYDTHLGFVADPWGGLQMAPATQAGQQPKEVKILESEIEDR</sequence>
<name>A0ABX4N019_9MICC</name>
<reference evidence="2 3" key="1">
    <citation type="submission" date="2017-11" db="EMBL/GenBank/DDBJ databases">
        <title>Sequencing the genomes of 1000 actinobacteria strains.</title>
        <authorList>
            <person name="Klenk H.-P."/>
        </authorList>
    </citation>
    <scope>NUCLEOTIDE SEQUENCE [LARGE SCALE GENOMIC DNA]</scope>
    <source>
        <strain evidence="2 3">DSM 12798</strain>
    </source>
</reference>
<feature type="region of interest" description="Disordered" evidence="1">
    <location>
        <begin position="21"/>
        <end position="43"/>
    </location>
</feature>
<organism evidence="2 3">
    <name type="scientific">Glutamicibacter mysorens</name>
    <dbReference type="NCBI Taxonomy" id="257984"/>
    <lineage>
        <taxon>Bacteria</taxon>
        <taxon>Bacillati</taxon>
        <taxon>Actinomycetota</taxon>
        <taxon>Actinomycetes</taxon>
        <taxon>Micrococcales</taxon>
        <taxon>Micrococcaceae</taxon>
        <taxon>Glutamicibacter</taxon>
    </lineage>
</organism>
<evidence type="ECO:0000256" key="1">
    <source>
        <dbReference type="SAM" id="MobiDB-lite"/>
    </source>
</evidence>
<keyword evidence="3" id="KW-1185">Reference proteome</keyword>
<dbReference type="Proteomes" id="UP000229263">
    <property type="component" value="Unassembled WGS sequence"/>
</dbReference>
<evidence type="ECO:0000313" key="2">
    <source>
        <dbReference type="EMBL" id="PJJ45176.1"/>
    </source>
</evidence>
<gene>
    <name evidence="2" type="ORF">ATK23_2432</name>
</gene>
<evidence type="ECO:0000313" key="3">
    <source>
        <dbReference type="Proteomes" id="UP000229263"/>
    </source>
</evidence>
<dbReference type="EMBL" id="PGEY01000001">
    <property type="protein sequence ID" value="PJJ45176.1"/>
    <property type="molecule type" value="Genomic_DNA"/>
</dbReference>
<accession>A0ABX4N019</accession>
<proteinExistence type="predicted"/>
<comment type="caution">
    <text evidence="2">The sequence shown here is derived from an EMBL/GenBank/DDBJ whole genome shotgun (WGS) entry which is preliminary data.</text>
</comment>
<feature type="compositionally biased region" description="Basic and acidic residues" evidence="1">
    <location>
        <begin position="31"/>
        <end position="43"/>
    </location>
</feature>
<protein>
    <submittedName>
        <fullName evidence="2">Uncharacterized protein</fullName>
    </submittedName>
</protein>